<dbReference type="CDD" id="cd03801">
    <property type="entry name" value="GT4_PimA-like"/>
    <property type="match status" value="1"/>
</dbReference>
<dbReference type="SUPFAM" id="SSF53756">
    <property type="entry name" value="UDP-Glycosyltransferase/glycogen phosphorylase"/>
    <property type="match status" value="1"/>
</dbReference>
<dbReference type="PANTHER" id="PTHR46401:SF2">
    <property type="entry name" value="GLYCOSYLTRANSFERASE WBBK-RELATED"/>
    <property type="match status" value="1"/>
</dbReference>
<keyword evidence="1" id="KW-0808">Transferase</keyword>
<name>A0AAJ5QX10_9ENTR</name>
<accession>A0AAJ5QX10</accession>
<dbReference type="GO" id="GO:0016757">
    <property type="term" value="F:glycosyltransferase activity"/>
    <property type="evidence" value="ECO:0007669"/>
    <property type="project" value="InterPro"/>
</dbReference>
<sequence>MNKKWVTLFERYESFHHVKDVGQIPFHANKILGYNSEIWRKANSGVLSGKPEGYEVVDIPSKRSGVKLSFSIITKLISESKNISVLNIFHFRYYSLIYAFFYKIFNRNGIVVLKCDGSDNVFPLQSKRKLRPFLFFFVKKLSMIDVMLVEHQSLMKFYTSYGIKCIYSPNGVTPLFYESNVIEKDNLPTLIFIGKCGDPRKNAESLVEALLQIKLEFRIFFVGGETAEFHSFFKNKTASLPAEIIGRFKFSGFIEEQQQVLEIYDKSHLFLMTSLHEGYPLSLSEACWRGCFPILSLGSGGRDMADAGCAAIYSNNMELVNILNEKLNNLSATKQLGKRSRQYVESNNDWRVIMKKVDEIVSDE</sequence>
<evidence type="ECO:0000259" key="2">
    <source>
        <dbReference type="Pfam" id="PF00534"/>
    </source>
</evidence>
<feature type="domain" description="Glycosyl transferase family 1" evidence="2">
    <location>
        <begin position="185"/>
        <end position="342"/>
    </location>
</feature>
<dbReference type="Gene3D" id="3.40.50.2000">
    <property type="entry name" value="Glycogen Phosphorylase B"/>
    <property type="match status" value="2"/>
</dbReference>
<organism evidence="3 4">
    <name type="scientific">Klebsiella electrica</name>
    <dbReference type="NCBI Taxonomy" id="1259973"/>
    <lineage>
        <taxon>Bacteria</taxon>
        <taxon>Pseudomonadati</taxon>
        <taxon>Pseudomonadota</taxon>
        <taxon>Gammaproteobacteria</taxon>
        <taxon>Enterobacterales</taxon>
        <taxon>Enterobacteriaceae</taxon>
        <taxon>Klebsiella/Raoultella group</taxon>
        <taxon>Klebsiella</taxon>
    </lineage>
</organism>
<dbReference type="EMBL" id="CP112887">
    <property type="protein sequence ID" value="WBW62912.1"/>
    <property type="molecule type" value="Genomic_DNA"/>
</dbReference>
<evidence type="ECO:0000313" key="4">
    <source>
        <dbReference type="Proteomes" id="UP001210130"/>
    </source>
</evidence>
<dbReference type="GO" id="GO:0009103">
    <property type="term" value="P:lipopolysaccharide biosynthetic process"/>
    <property type="evidence" value="ECO:0007669"/>
    <property type="project" value="TreeGrafter"/>
</dbReference>
<dbReference type="RefSeq" id="WP_271207502.1">
    <property type="nucleotide sequence ID" value="NZ_CP112887.1"/>
</dbReference>
<dbReference type="InterPro" id="IPR001296">
    <property type="entry name" value="Glyco_trans_1"/>
</dbReference>
<evidence type="ECO:0000256" key="1">
    <source>
        <dbReference type="ARBA" id="ARBA00022679"/>
    </source>
</evidence>
<dbReference type="Pfam" id="PF00534">
    <property type="entry name" value="Glycos_transf_1"/>
    <property type="match status" value="1"/>
</dbReference>
<dbReference type="AlphaFoldDB" id="A0AAJ5QX10"/>
<dbReference type="Proteomes" id="UP001210130">
    <property type="component" value="Chromosome"/>
</dbReference>
<keyword evidence="4" id="KW-1185">Reference proteome</keyword>
<reference evidence="3 4" key="1">
    <citation type="journal article" date="2023" name="Microbiol. Resour. Announc.">
        <title>Complete Genome Sequence of the First Colistin-Resistant Raoultella electrica Strain.</title>
        <authorList>
            <person name="Aldeia C."/>
            <person name="Campos-Madueno E.I."/>
            <person name="Sendi P."/>
            <person name="Endimiani A."/>
        </authorList>
    </citation>
    <scope>NUCLEOTIDE SEQUENCE [LARGE SCALE GENOMIC DNA]</scope>
    <source>
        <strain evidence="3 4">S2-IND-01-C</strain>
    </source>
</reference>
<proteinExistence type="predicted"/>
<evidence type="ECO:0000313" key="3">
    <source>
        <dbReference type="EMBL" id="WBW62912.1"/>
    </source>
</evidence>
<protein>
    <submittedName>
        <fullName evidence="3">Glycosyltransferase family 4 protein</fullName>
    </submittedName>
</protein>
<dbReference type="PANTHER" id="PTHR46401">
    <property type="entry name" value="GLYCOSYLTRANSFERASE WBBK-RELATED"/>
    <property type="match status" value="1"/>
</dbReference>
<gene>
    <name evidence="3" type="ORF">OR613_08365</name>
</gene>